<evidence type="ECO:0000313" key="6">
    <source>
        <dbReference type="RefSeq" id="XP_013397451.1"/>
    </source>
</evidence>
<evidence type="ECO:0000256" key="1">
    <source>
        <dbReference type="ARBA" id="ARBA00006992"/>
    </source>
</evidence>
<keyword evidence="2" id="KW-0805">Transcription regulation</keyword>
<dbReference type="Proteomes" id="UP000085678">
    <property type="component" value="Unplaced"/>
</dbReference>
<dbReference type="GeneID" id="106164188"/>
<dbReference type="PANTHER" id="PTHR12706:SF33">
    <property type="entry name" value="PROTEIN WITH HELICASE_C DOMAIN"/>
    <property type="match status" value="1"/>
</dbReference>
<dbReference type="InterPro" id="IPR039187">
    <property type="entry name" value="SNO_AAA"/>
</dbReference>
<dbReference type="GO" id="GO:0031490">
    <property type="term" value="F:chromatin DNA binding"/>
    <property type="evidence" value="ECO:0007669"/>
    <property type="project" value="TreeGrafter"/>
</dbReference>
<dbReference type="Gene3D" id="3.40.50.300">
    <property type="entry name" value="P-loop containing nucleotide triphosphate hydrolases"/>
    <property type="match status" value="1"/>
</dbReference>
<feature type="non-terminal residue" evidence="6">
    <location>
        <position position="495"/>
    </location>
</feature>
<name>A0A1S3IHU9_LINAN</name>
<dbReference type="Pfam" id="PF13872">
    <property type="entry name" value="AAA_34"/>
    <property type="match status" value="1"/>
</dbReference>
<dbReference type="SUPFAM" id="SSF52540">
    <property type="entry name" value="P-loop containing nucleoside triphosphate hydrolases"/>
    <property type="match status" value="1"/>
</dbReference>
<dbReference type="GO" id="GO:0006355">
    <property type="term" value="P:regulation of DNA-templated transcription"/>
    <property type="evidence" value="ECO:0007669"/>
    <property type="project" value="InterPro"/>
</dbReference>
<feature type="domain" description="Strawberry notch AAA" evidence="4">
    <location>
        <begin position="112"/>
        <end position="421"/>
    </location>
</feature>
<accession>A0A1S3IHU9</accession>
<protein>
    <submittedName>
        <fullName evidence="6">Protein FORGETTER 1</fullName>
    </submittedName>
</protein>
<evidence type="ECO:0000256" key="2">
    <source>
        <dbReference type="ARBA" id="ARBA00023015"/>
    </source>
</evidence>
<sequence length="495" mass="54327">MDPRLTSLMAQYSGLQAPIPYVQPNPTAMTPGAYSGMGLSPGLATTGPYSVSQDLQLLRAMGQENVIFNRTEGPDEMTAEIGKMAQEGVEEMKSDEVFSTYKHNPILPDSQEHPGDIVEAGSLAAISLPKPEYSLSASIPSDIITSCKLSSLQLEGILYACQRHQHILPDGRRAGFFMGDGAGVGKGRQIAGILLDNFARGRNKHIWFSISTDLIVDARRDLTDIGCHVKVIEGCQQLDRETRVLGLPAGFKEGVIFSTYATLVSSVQKGGSSKQSRLKQLVDWCGGEDFDGCLIFDECHKAKNFVPGKEQASTKVAMAVVTVQRLLPKARVVYCSATGVTDVKNMAFMERLGLWGDGMPFKSFEHFMESVHRKGLGVAEMLAMEMKSSGMYVSRGLSFKQAEFMTVEASLTEEQIQMYDTAAHVWNELRKALESAVVRTNCSNTRIWSQFWSSHQRFFKQLCMGMKVPTIVSEAQQALQDGFCVVIGLQTTGEV</sequence>
<dbReference type="FunFam" id="3.40.50.300:FF:000342">
    <property type="entry name" value="Protein strawberry notch homolog 2"/>
    <property type="match status" value="1"/>
</dbReference>
<dbReference type="InParanoid" id="A0A1S3IHU9"/>
<comment type="similarity">
    <text evidence="1">Belongs to the SBNO family.</text>
</comment>
<evidence type="ECO:0000259" key="4">
    <source>
        <dbReference type="Pfam" id="PF13872"/>
    </source>
</evidence>
<keyword evidence="3" id="KW-0804">Transcription</keyword>
<dbReference type="GO" id="GO:0042393">
    <property type="term" value="F:histone binding"/>
    <property type="evidence" value="ECO:0007669"/>
    <property type="project" value="TreeGrafter"/>
</dbReference>
<organism evidence="5 6">
    <name type="scientific">Lingula anatina</name>
    <name type="common">Brachiopod</name>
    <name type="synonym">Lingula unguis</name>
    <dbReference type="NCBI Taxonomy" id="7574"/>
    <lineage>
        <taxon>Eukaryota</taxon>
        <taxon>Metazoa</taxon>
        <taxon>Spiralia</taxon>
        <taxon>Lophotrochozoa</taxon>
        <taxon>Brachiopoda</taxon>
        <taxon>Linguliformea</taxon>
        <taxon>Lingulata</taxon>
        <taxon>Lingulida</taxon>
        <taxon>Linguloidea</taxon>
        <taxon>Lingulidae</taxon>
        <taxon>Lingula</taxon>
    </lineage>
</organism>
<dbReference type="InterPro" id="IPR026741">
    <property type="entry name" value="SNO"/>
</dbReference>
<keyword evidence="5" id="KW-1185">Reference proteome</keyword>
<evidence type="ECO:0000313" key="5">
    <source>
        <dbReference type="Proteomes" id="UP000085678"/>
    </source>
</evidence>
<reference evidence="6" key="2">
    <citation type="submission" date="2025-08" db="UniProtKB">
        <authorList>
            <consortium name="RefSeq"/>
        </authorList>
    </citation>
    <scope>IDENTIFICATION</scope>
</reference>
<dbReference type="PANTHER" id="PTHR12706">
    <property type="entry name" value="STRAWBERRY NOTCH-RELATED"/>
    <property type="match status" value="1"/>
</dbReference>
<dbReference type="RefSeq" id="XP_013397451.1">
    <property type="nucleotide sequence ID" value="XM_013541997.1"/>
</dbReference>
<reference evidence="6" key="1">
    <citation type="journal article" date="2015" name="Nat. Commun.">
        <title>The Lingula genome provides insights into brachiopod evolution and the origin of phosphate biomineralization.</title>
        <authorList>
            <person name="Luo Y.J."/>
            <person name="Takeuchi T."/>
            <person name="Koyanagi R."/>
            <person name="Yamada L."/>
            <person name="Kanda M."/>
            <person name="Khalturina M."/>
            <person name="Fujie M."/>
            <person name="Yamasaki S.I."/>
            <person name="Endo K."/>
            <person name="Satoh N."/>
        </authorList>
    </citation>
    <scope>NUCLEOTIDE SEQUENCE</scope>
</reference>
<dbReference type="OrthoDB" id="421838at2759"/>
<evidence type="ECO:0000256" key="3">
    <source>
        <dbReference type="ARBA" id="ARBA00023163"/>
    </source>
</evidence>
<proteinExistence type="inferred from homology"/>
<dbReference type="InterPro" id="IPR027417">
    <property type="entry name" value="P-loop_NTPase"/>
</dbReference>
<gene>
    <name evidence="6" type="primary">LOC106164188</name>
</gene>
<dbReference type="GO" id="GO:0005634">
    <property type="term" value="C:nucleus"/>
    <property type="evidence" value="ECO:0007669"/>
    <property type="project" value="TreeGrafter"/>
</dbReference>
<dbReference type="KEGG" id="lak:106164188"/>
<dbReference type="AlphaFoldDB" id="A0A1S3IHU9"/>